<dbReference type="CDD" id="cd02440">
    <property type="entry name" value="AdoMet_MTases"/>
    <property type="match status" value="1"/>
</dbReference>
<keyword evidence="1" id="KW-0808">Transferase</keyword>
<proteinExistence type="predicted"/>
<dbReference type="InterPro" id="IPR010017">
    <property type="entry name" value="CmoB"/>
</dbReference>
<protein>
    <submittedName>
        <fullName evidence="3">tRNA (Mo5U34)-methyltransferase</fullName>
    </submittedName>
</protein>
<dbReference type="GO" id="GO:0016765">
    <property type="term" value="F:transferase activity, transferring alkyl or aryl (other than methyl) groups"/>
    <property type="evidence" value="ECO:0007669"/>
    <property type="project" value="InterPro"/>
</dbReference>
<evidence type="ECO:0000313" key="4">
    <source>
        <dbReference type="Proteomes" id="UP001054902"/>
    </source>
</evidence>
<dbReference type="EMBL" id="BLLK01000062">
    <property type="protein sequence ID" value="GFH58729.1"/>
    <property type="molecule type" value="Genomic_DNA"/>
</dbReference>
<keyword evidence="2" id="KW-0819">tRNA processing</keyword>
<gene>
    <name evidence="3" type="ORF">CTEN210_15205</name>
</gene>
<dbReference type="AlphaFoldDB" id="A0AAD3HD16"/>
<dbReference type="SUPFAM" id="SSF53335">
    <property type="entry name" value="S-adenosyl-L-methionine-dependent methyltransferases"/>
    <property type="match status" value="1"/>
</dbReference>
<dbReference type="Proteomes" id="UP001054902">
    <property type="component" value="Unassembled WGS sequence"/>
</dbReference>
<dbReference type="GO" id="GO:0002098">
    <property type="term" value="P:tRNA wobble uridine modification"/>
    <property type="evidence" value="ECO:0007669"/>
    <property type="project" value="InterPro"/>
</dbReference>
<name>A0AAD3HD16_9STRA</name>
<dbReference type="Pfam" id="PF08003">
    <property type="entry name" value="Methyltransf_9"/>
    <property type="match status" value="1"/>
</dbReference>
<dbReference type="InterPro" id="IPR027555">
    <property type="entry name" value="Mo5U34_MeTrfas-like"/>
</dbReference>
<dbReference type="InterPro" id="IPR029063">
    <property type="entry name" value="SAM-dependent_MTases_sf"/>
</dbReference>
<comment type="caution">
    <text evidence="3">The sequence shown here is derived from an EMBL/GenBank/DDBJ whole genome shotgun (WGS) entry which is preliminary data.</text>
</comment>
<accession>A0AAD3HD16</accession>
<evidence type="ECO:0000256" key="2">
    <source>
        <dbReference type="ARBA" id="ARBA00022694"/>
    </source>
</evidence>
<dbReference type="PANTHER" id="PTHR43861">
    <property type="entry name" value="TRANS-ACONITATE 2-METHYLTRANSFERASE-RELATED"/>
    <property type="match status" value="1"/>
</dbReference>
<reference evidence="3 4" key="1">
    <citation type="journal article" date="2021" name="Sci. Rep.">
        <title>The genome of the diatom Chaetoceros tenuissimus carries an ancient integrated fragment of an extant virus.</title>
        <authorList>
            <person name="Hongo Y."/>
            <person name="Kimura K."/>
            <person name="Takaki Y."/>
            <person name="Yoshida Y."/>
            <person name="Baba S."/>
            <person name="Kobayashi G."/>
            <person name="Nagasaki K."/>
            <person name="Hano T."/>
            <person name="Tomaru Y."/>
        </authorList>
    </citation>
    <scope>NUCLEOTIDE SEQUENCE [LARGE SCALE GENOMIC DNA]</scope>
    <source>
        <strain evidence="3 4">NIES-3715</strain>
    </source>
</reference>
<keyword evidence="4" id="KW-1185">Reference proteome</keyword>
<sequence length="403" mass="45938">MNVLIPYTEGELRSALITAGFETVEVIAKWNNFTSFVARKASGTATNAKSGKKKSQQKKAPASKIPTPDLDALFDTYPVYLDDYLDSKHLGIVCRHRMEIFGDKGFRAGSMSNASLESFNSIASSIQSLPQLDSQTFVVDQNQLILGSESELSAEQMAIFKKCIEALKPWKKGPLKLFGTDIDTEWRSDMKWERLQKALPNMKDKVVCDLGCGNGYFMYRMLEYSPKLVMGIDPNLHAWLEFNLFQRIKRVENVKFEYMRGDIMASLPSMFDVVFCLGVLYHTPDPLTMLKDIHKSMKPKSTLIVDCQGIPGDDDIALFPKKRYTNMKGVYFLPTLSTLKNWLQRANFRNFEVIFSEELSTDEQRTTEWAPVRSLADSLDPNDSTKTIEGYPRAHRFYIKCLR</sequence>
<dbReference type="NCBIfam" id="NF011650">
    <property type="entry name" value="PRK15068.1"/>
    <property type="match status" value="1"/>
</dbReference>
<evidence type="ECO:0000256" key="1">
    <source>
        <dbReference type="ARBA" id="ARBA00022679"/>
    </source>
</evidence>
<dbReference type="NCBIfam" id="TIGR00452">
    <property type="entry name" value="tRNA 5-methoxyuridine(34)/uridine 5-oxyacetic acid(34) synthase CmoB"/>
    <property type="match status" value="1"/>
</dbReference>
<evidence type="ECO:0000313" key="3">
    <source>
        <dbReference type="EMBL" id="GFH58729.1"/>
    </source>
</evidence>
<dbReference type="Gene3D" id="3.40.50.150">
    <property type="entry name" value="Vaccinia Virus protein VP39"/>
    <property type="match status" value="1"/>
</dbReference>
<organism evidence="3 4">
    <name type="scientific">Chaetoceros tenuissimus</name>
    <dbReference type="NCBI Taxonomy" id="426638"/>
    <lineage>
        <taxon>Eukaryota</taxon>
        <taxon>Sar</taxon>
        <taxon>Stramenopiles</taxon>
        <taxon>Ochrophyta</taxon>
        <taxon>Bacillariophyta</taxon>
        <taxon>Coscinodiscophyceae</taxon>
        <taxon>Chaetocerotophycidae</taxon>
        <taxon>Chaetocerotales</taxon>
        <taxon>Chaetocerotaceae</taxon>
        <taxon>Chaetoceros</taxon>
    </lineage>
</organism>